<dbReference type="Gene3D" id="3.40.50.2300">
    <property type="match status" value="1"/>
</dbReference>
<dbReference type="PROSITE" id="PS01124">
    <property type="entry name" value="HTH_ARAC_FAMILY_2"/>
    <property type="match status" value="1"/>
</dbReference>
<evidence type="ECO:0000256" key="3">
    <source>
        <dbReference type="ARBA" id="ARBA00023163"/>
    </source>
</evidence>
<accession>A0ABQ4LXZ8</accession>
<dbReference type="PROSITE" id="PS00041">
    <property type="entry name" value="HTH_ARAC_FAMILY_1"/>
    <property type="match status" value="1"/>
</dbReference>
<organism evidence="5 6">
    <name type="scientific">Paenibacillus cookii</name>
    <dbReference type="NCBI Taxonomy" id="157839"/>
    <lineage>
        <taxon>Bacteria</taxon>
        <taxon>Bacillati</taxon>
        <taxon>Bacillota</taxon>
        <taxon>Bacilli</taxon>
        <taxon>Bacillales</taxon>
        <taxon>Paenibacillaceae</taxon>
        <taxon>Paenibacillus</taxon>
    </lineage>
</organism>
<evidence type="ECO:0000313" key="5">
    <source>
        <dbReference type="EMBL" id="GIO68150.1"/>
    </source>
</evidence>
<dbReference type="PANTHER" id="PTHR43280:SF10">
    <property type="entry name" value="REGULATORY PROTEIN POCR"/>
    <property type="match status" value="1"/>
</dbReference>
<keyword evidence="6" id="KW-1185">Reference proteome</keyword>
<dbReference type="SUPFAM" id="SSF52172">
    <property type="entry name" value="CheY-like"/>
    <property type="match status" value="1"/>
</dbReference>
<comment type="caution">
    <text evidence="5">The sequence shown here is derived from an EMBL/GenBank/DDBJ whole genome shotgun (WGS) entry which is preliminary data.</text>
</comment>
<dbReference type="EMBL" id="BORW01000015">
    <property type="protein sequence ID" value="GIO68150.1"/>
    <property type="molecule type" value="Genomic_DNA"/>
</dbReference>
<dbReference type="SUPFAM" id="SSF46689">
    <property type="entry name" value="Homeodomain-like"/>
    <property type="match status" value="2"/>
</dbReference>
<keyword evidence="1" id="KW-0805">Transcription regulation</keyword>
<proteinExistence type="predicted"/>
<sequence>MKVVILSCHSEFQYAQQAMRLNVQDYLIKDALDPQELARLLSRFKQMMDGERRAGWEHSRMKHLMDGTRELRKEQWFKNFIHQPLLAPDRWRKEAEEYGLLKEGTWCLPVIGFVEDYRQVKYRFASDQTLHFAVGNVLNEVLRESPLPGLHVGYDVRTSLLLFSYRASLKVNIHDEAAACVRMIRDTAMRVLKIPMSFICGSGSRGPAELKQELNELLEGREQRFYLKRGEIAKKAKARPAPKSYESNLFHYYDQACSELRDALLRKDETQLRKLVDGWMEFIRRGKYPAETVKDWTLKLLLDVKLKLHALPRLTPSNSADMLHKEAADLDSLHDLRGWVIAHLESLARAQAASVRPEVTEACNYVALRLGSRITLEEVAAHLHLNPSYFSRLFKKETGLTFIEYVTKQKMERAKELLDGTRFSVGDICEQLGYDNQSYFIKTFKLHTGQTPVGYRG</sequence>
<dbReference type="InterPro" id="IPR018060">
    <property type="entry name" value="HTH_AraC"/>
</dbReference>
<dbReference type="PANTHER" id="PTHR43280">
    <property type="entry name" value="ARAC-FAMILY TRANSCRIPTIONAL REGULATOR"/>
    <property type="match status" value="1"/>
</dbReference>
<dbReference type="InterPro" id="IPR011006">
    <property type="entry name" value="CheY-like_superfamily"/>
</dbReference>
<dbReference type="Pfam" id="PF12833">
    <property type="entry name" value="HTH_18"/>
    <property type="match status" value="1"/>
</dbReference>
<gene>
    <name evidence="5" type="ORF">J21TS3_29710</name>
</gene>
<protein>
    <recommendedName>
        <fullName evidence="4">HTH araC/xylS-type domain-containing protein</fullName>
    </recommendedName>
</protein>
<evidence type="ECO:0000259" key="4">
    <source>
        <dbReference type="PROSITE" id="PS01124"/>
    </source>
</evidence>
<evidence type="ECO:0000256" key="2">
    <source>
        <dbReference type="ARBA" id="ARBA00023125"/>
    </source>
</evidence>
<keyword evidence="2" id="KW-0238">DNA-binding</keyword>
<evidence type="ECO:0000313" key="6">
    <source>
        <dbReference type="Proteomes" id="UP000680638"/>
    </source>
</evidence>
<dbReference type="Proteomes" id="UP000680638">
    <property type="component" value="Unassembled WGS sequence"/>
</dbReference>
<keyword evidence="3" id="KW-0804">Transcription</keyword>
<name>A0ABQ4LXZ8_9BACL</name>
<evidence type="ECO:0000256" key="1">
    <source>
        <dbReference type="ARBA" id="ARBA00023015"/>
    </source>
</evidence>
<dbReference type="InterPro" id="IPR018062">
    <property type="entry name" value="HTH_AraC-typ_CS"/>
</dbReference>
<dbReference type="Gene3D" id="1.10.10.60">
    <property type="entry name" value="Homeodomain-like"/>
    <property type="match status" value="2"/>
</dbReference>
<feature type="domain" description="HTH araC/xylS-type" evidence="4">
    <location>
        <begin position="360"/>
        <end position="457"/>
    </location>
</feature>
<reference evidence="5 6" key="1">
    <citation type="submission" date="2021-03" db="EMBL/GenBank/DDBJ databases">
        <title>Antimicrobial resistance genes in bacteria isolated from Japanese honey, and their potential for conferring macrolide and lincosamide resistance in the American foulbrood pathogen Paenibacillus larvae.</title>
        <authorList>
            <person name="Okamoto M."/>
            <person name="Kumagai M."/>
            <person name="Kanamori H."/>
            <person name="Takamatsu D."/>
        </authorList>
    </citation>
    <scope>NUCLEOTIDE SEQUENCE [LARGE SCALE GENOMIC DNA]</scope>
    <source>
        <strain evidence="5 6">J21TS3</strain>
    </source>
</reference>
<dbReference type="SMART" id="SM00342">
    <property type="entry name" value="HTH_ARAC"/>
    <property type="match status" value="1"/>
</dbReference>
<dbReference type="RefSeq" id="WP_306433238.1">
    <property type="nucleotide sequence ID" value="NZ_BORW01000015.1"/>
</dbReference>
<dbReference type="InterPro" id="IPR009057">
    <property type="entry name" value="Homeodomain-like_sf"/>
</dbReference>